<dbReference type="InterPro" id="IPR017853">
    <property type="entry name" value="GH"/>
</dbReference>
<organism evidence="10 11">
    <name type="scientific">Yeguia hominis</name>
    <dbReference type="NCBI Taxonomy" id="2763662"/>
    <lineage>
        <taxon>Bacteria</taxon>
        <taxon>Bacillati</taxon>
        <taxon>Bacillota</taxon>
        <taxon>Clostridia</taxon>
        <taxon>Eubacteriales</taxon>
        <taxon>Yeguiaceae</taxon>
        <taxon>Yeguia</taxon>
    </lineage>
</organism>
<dbReference type="GO" id="GO:0030246">
    <property type="term" value="F:carbohydrate binding"/>
    <property type="evidence" value="ECO:0007669"/>
    <property type="project" value="InterPro"/>
</dbReference>
<dbReference type="Pfam" id="PF21365">
    <property type="entry name" value="Glyco_hydro_31_3rd"/>
    <property type="match status" value="1"/>
</dbReference>
<evidence type="ECO:0000256" key="4">
    <source>
        <dbReference type="ARBA" id="ARBA00052064"/>
    </source>
</evidence>
<comment type="similarity">
    <text evidence="1 6">Belongs to the glycosyl hydrolase 31 family.</text>
</comment>
<dbReference type="SUPFAM" id="SSF74650">
    <property type="entry name" value="Galactose mutarotase-like"/>
    <property type="match status" value="1"/>
</dbReference>
<protein>
    <recommendedName>
        <fullName evidence="5">alpha-D-xyloside xylohydrolase</fullName>
        <ecNumber evidence="5">3.2.1.177</ecNumber>
    </recommendedName>
</protein>
<dbReference type="InterPro" id="IPR025887">
    <property type="entry name" value="Glyco_hydro_31_N_dom"/>
</dbReference>
<feature type="domain" description="Glycoside hydrolase family 31 N-terminal" evidence="8">
    <location>
        <begin position="55"/>
        <end position="235"/>
    </location>
</feature>
<dbReference type="InterPro" id="IPR048395">
    <property type="entry name" value="Glyco_hydro_31_C"/>
</dbReference>
<dbReference type="AlphaFoldDB" id="A0A926DBF0"/>
<dbReference type="InterPro" id="IPR011013">
    <property type="entry name" value="Gal_mutarotase_sf_dom"/>
</dbReference>
<evidence type="ECO:0000256" key="2">
    <source>
        <dbReference type="ARBA" id="ARBA00022801"/>
    </source>
</evidence>
<keyword evidence="11" id="KW-1185">Reference proteome</keyword>
<dbReference type="SUPFAM" id="SSF51445">
    <property type="entry name" value="(Trans)glycosidases"/>
    <property type="match status" value="1"/>
</dbReference>
<evidence type="ECO:0000313" key="10">
    <source>
        <dbReference type="EMBL" id="MBC8534731.1"/>
    </source>
</evidence>
<dbReference type="GO" id="GO:0061634">
    <property type="term" value="F:alpha-D-xyloside xylohydrolase"/>
    <property type="evidence" value="ECO:0007669"/>
    <property type="project" value="UniProtKB-EC"/>
</dbReference>
<evidence type="ECO:0000259" key="7">
    <source>
        <dbReference type="Pfam" id="PF01055"/>
    </source>
</evidence>
<dbReference type="EMBL" id="JACRSN010000022">
    <property type="protein sequence ID" value="MBC8534731.1"/>
    <property type="molecule type" value="Genomic_DNA"/>
</dbReference>
<evidence type="ECO:0000259" key="8">
    <source>
        <dbReference type="Pfam" id="PF13802"/>
    </source>
</evidence>
<dbReference type="SUPFAM" id="SSF117125">
    <property type="entry name" value="Putative glucosidase YicI, C-terminal domain"/>
    <property type="match status" value="1"/>
</dbReference>
<dbReference type="FunFam" id="3.20.20.80:FF:000053">
    <property type="entry name" value="Alpha-xylosidase YicI"/>
    <property type="match status" value="1"/>
</dbReference>
<dbReference type="Proteomes" id="UP000651482">
    <property type="component" value="Unassembled WGS sequence"/>
</dbReference>
<keyword evidence="2 6" id="KW-0378">Hydrolase</keyword>
<feature type="domain" description="Glycoside hydrolase family 31 TIM barrel" evidence="7">
    <location>
        <begin position="277"/>
        <end position="589"/>
    </location>
</feature>
<accession>A0A926DBF0</accession>
<evidence type="ECO:0000256" key="5">
    <source>
        <dbReference type="ARBA" id="ARBA00066962"/>
    </source>
</evidence>
<dbReference type="Gene3D" id="2.60.40.1760">
    <property type="entry name" value="glycosyl hydrolase (family 31)"/>
    <property type="match status" value="1"/>
</dbReference>
<comment type="caution">
    <text evidence="10">The sequence shown here is derived from an EMBL/GenBank/DDBJ whole genome shotgun (WGS) entry which is preliminary data.</text>
</comment>
<dbReference type="InterPro" id="IPR050985">
    <property type="entry name" value="Alpha-glycosidase_related"/>
</dbReference>
<evidence type="ECO:0000259" key="9">
    <source>
        <dbReference type="Pfam" id="PF21365"/>
    </source>
</evidence>
<dbReference type="SUPFAM" id="SSF51011">
    <property type="entry name" value="Glycosyl hydrolase domain"/>
    <property type="match status" value="1"/>
</dbReference>
<dbReference type="NCBIfam" id="NF007940">
    <property type="entry name" value="PRK10658.1"/>
    <property type="match status" value="1"/>
</dbReference>
<dbReference type="Pfam" id="PF13802">
    <property type="entry name" value="Gal_mutarotas_2"/>
    <property type="match status" value="1"/>
</dbReference>
<evidence type="ECO:0000256" key="1">
    <source>
        <dbReference type="ARBA" id="ARBA00007806"/>
    </source>
</evidence>
<dbReference type="InterPro" id="IPR000322">
    <property type="entry name" value="Glyco_hydro_31_TIM"/>
</dbReference>
<evidence type="ECO:0000313" key="11">
    <source>
        <dbReference type="Proteomes" id="UP000651482"/>
    </source>
</evidence>
<sequence>MKFTDGLWLKKSGTSLHRAHDMWRYRIEGDEIEVLVPCREIRGMHDTTEGSCLTFRFSAPRTDMISVKVLHYAGRIKRGPYFGLDLDKPAVDIVDSEDTITMTSGKLQAVLCKKGNFGYHFYYDGKPLTWAGNRGTAYVTDVDYEADQRCDYNANPPYPYRKETYVREALSLDVGEYIYGFGEHFTPIVKNGQSIDIWNRDGGSASDQAYKNVPFYLSNKGYGVFVNTPDRVEFEVGSASVRNVEFSVEGEELEYIVIGGGSPKKVLSYYTALTGRTPVPPAWSFGLWLSTSWEPDSSAEITMDFVNGMADRDIPLSVFHFDARWMDDFNCCDFIWADRFGDAPEMLRKIHEKGVKVCCWINPYVAQQSRLFPEGAENGYFIKRQDGSVWQSDNWMAGMAVVDFTNPAACKWYADRLGEIIDMGVDCIKTDFGERIPTDVIYFDGSDPRKMHNYYPYLYNKTIFGMLEEKRGKGEAIVFSRSSTTGTQQFPVNWGGDNEATYISMAESLRGGLSFCQSGFGYWAHDISGFVGTATPDLYKRWTAFGMLSTHSRLHGMSSYRVPWCFDEEACEVLSFFTKLKCSLMPYLFAGAVNVNLAGEPLMRAMMLEFPEDQTCLMLDRQYMLGDSLLVAPIFREDGVVEFYVPEGVWTNYINGEQFEGGKWYTRKYDYFNLPLLVRAGAVIARGSVNAKPDYDYANGITYEVFSLADGQKGGCTVYDTACAEAVKMEIVRSGNQMSVSVSGRDAGKPWAVQLRGVDGVQKIAHGTAEACKNGVCIRAAGDTVIITL</sequence>
<dbReference type="CDD" id="cd14752">
    <property type="entry name" value="GH31_N"/>
    <property type="match status" value="1"/>
</dbReference>
<dbReference type="InterPro" id="IPR013780">
    <property type="entry name" value="Glyco_hydro_b"/>
</dbReference>
<dbReference type="Gene3D" id="2.60.40.1180">
    <property type="entry name" value="Golgi alpha-mannosidase II"/>
    <property type="match status" value="2"/>
</dbReference>
<dbReference type="PANTHER" id="PTHR43053">
    <property type="entry name" value="GLYCOSIDASE FAMILY 31"/>
    <property type="match status" value="1"/>
</dbReference>
<dbReference type="Pfam" id="PF01055">
    <property type="entry name" value="Glyco_hydro_31_2nd"/>
    <property type="match status" value="1"/>
</dbReference>
<name>A0A926DBF0_9FIRM</name>
<dbReference type="RefSeq" id="WP_249320316.1">
    <property type="nucleotide sequence ID" value="NZ_JACRSN010000022.1"/>
</dbReference>
<evidence type="ECO:0000256" key="6">
    <source>
        <dbReference type="RuleBase" id="RU361185"/>
    </source>
</evidence>
<reference evidence="10" key="1">
    <citation type="submission" date="2020-08" db="EMBL/GenBank/DDBJ databases">
        <title>Genome public.</title>
        <authorList>
            <person name="Liu C."/>
            <person name="Sun Q."/>
        </authorList>
    </citation>
    <scope>NUCLEOTIDE SEQUENCE</scope>
    <source>
        <strain evidence="10">NSJ-40</strain>
    </source>
</reference>
<comment type="catalytic activity">
    <reaction evidence="4">
        <text>Hydrolysis of terminal, non-reducing alpha-D-xylose residues with release of alpha-D-xylose.</text>
        <dbReference type="EC" id="3.2.1.177"/>
    </reaction>
</comment>
<dbReference type="PANTHER" id="PTHR43053:SF4">
    <property type="entry name" value="MYOGENESIS-REGULATING GLYCOSIDASE"/>
    <property type="match status" value="1"/>
</dbReference>
<dbReference type="EC" id="3.2.1.177" evidence="5"/>
<dbReference type="GO" id="GO:0005975">
    <property type="term" value="P:carbohydrate metabolic process"/>
    <property type="evidence" value="ECO:0007669"/>
    <property type="project" value="InterPro"/>
</dbReference>
<evidence type="ECO:0000256" key="3">
    <source>
        <dbReference type="ARBA" id="ARBA00023295"/>
    </source>
</evidence>
<proteinExistence type="inferred from homology"/>
<keyword evidence="3 6" id="KW-0326">Glycosidase</keyword>
<dbReference type="Gene3D" id="3.20.20.80">
    <property type="entry name" value="Glycosidases"/>
    <property type="match status" value="1"/>
</dbReference>
<gene>
    <name evidence="10" type="primary">yicI</name>
    <name evidence="10" type="ORF">IAG03_12195</name>
</gene>
<dbReference type="CDD" id="cd06593">
    <property type="entry name" value="GH31_xylosidase_YicI"/>
    <property type="match status" value="1"/>
</dbReference>
<feature type="domain" description="Glycosyl hydrolase family 31 C-terminal" evidence="9">
    <location>
        <begin position="599"/>
        <end position="684"/>
    </location>
</feature>